<evidence type="ECO:0000256" key="1">
    <source>
        <dbReference type="ARBA" id="ARBA00022842"/>
    </source>
</evidence>
<comment type="caution">
    <text evidence="3">The sequence shown here is derived from an EMBL/GenBank/DDBJ whole genome shotgun (WGS) entry which is preliminary data.</text>
</comment>
<dbReference type="Proteomes" id="UP001597283">
    <property type="component" value="Unassembled WGS sequence"/>
</dbReference>
<organism evidence="3 4">
    <name type="scientific">Sphingomonas floccifaciens</name>
    <dbReference type="NCBI Taxonomy" id="1844115"/>
    <lineage>
        <taxon>Bacteria</taxon>
        <taxon>Pseudomonadati</taxon>
        <taxon>Pseudomonadota</taxon>
        <taxon>Alphaproteobacteria</taxon>
        <taxon>Sphingomonadales</taxon>
        <taxon>Sphingomonadaceae</taxon>
        <taxon>Sphingomonas</taxon>
    </lineage>
</organism>
<dbReference type="PANTHER" id="PTHR35901">
    <property type="entry name" value="RIBONUCLEASE VAPC3"/>
    <property type="match status" value="1"/>
</dbReference>
<dbReference type="InterPro" id="IPR051619">
    <property type="entry name" value="TypeII_TA_RNase_PINc/VapC"/>
</dbReference>
<keyword evidence="4" id="KW-1185">Reference proteome</keyword>
<dbReference type="Pfam" id="PF01850">
    <property type="entry name" value="PIN"/>
    <property type="match status" value="1"/>
</dbReference>
<dbReference type="SUPFAM" id="SSF88723">
    <property type="entry name" value="PIN domain-like"/>
    <property type="match status" value="1"/>
</dbReference>
<dbReference type="EMBL" id="JBHUFC010000003">
    <property type="protein sequence ID" value="MFD1787473.1"/>
    <property type="molecule type" value="Genomic_DNA"/>
</dbReference>
<keyword evidence="1" id="KW-0460">Magnesium</keyword>
<proteinExistence type="predicted"/>
<dbReference type="RefSeq" id="WP_380939849.1">
    <property type="nucleotide sequence ID" value="NZ_JBHUFC010000003.1"/>
</dbReference>
<evidence type="ECO:0000313" key="4">
    <source>
        <dbReference type="Proteomes" id="UP001597283"/>
    </source>
</evidence>
<name>A0ABW4NBF3_9SPHN</name>
<dbReference type="InterPro" id="IPR029060">
    <property type="entry name" value="PIN-like_dom_sf"/>
</dbReference>
<feature type="domain" description="PIN" evidence="2">
    <location>
        <begin position="3"/>
        <end position="128"/>
    </location>
</feature>
<evidence type="ECO:0000313" key="3">
    <source>
        <dbReference type="EMBL" id="MFD1787473.1"/>
    </source>
</evidence>
<dbReference type="PANTHER" id="PTHR35901:SF1">
    <property type="entry name" value="EXONUCLEASE VAPC9"/>
    <property type="match status" value="1"/>
</dbReference>
<evidence type="ECO:0000259" key="2">
    <source>
        <dbReference type="Pfam" id="PF01850"/>
    </source>
</evidence>
<dbReference type="CDD" id="cd09873">
    <property type="entry name" value="PIN_Pae0151-like"/>
    <property type="match status" value="1"/>
</dbReference>
<reference evidence="4" key="1">
    <citation type="journal article" date="2019" name="Int. J. Syst. Evol. Microbiol.">
        <title>The Global Catalogue of Microorganisms (GCM) 10K type strain sequencing project: providing services to taxonomists for standard genome sequencing and annotation.</title>
        <authorList>
            <consortium name="The Broad Institute Genomics Platform"/>
            <consortium name="The Broad Institute Genome Sequencing Center for Infectious Disease"/>
            <person name="Wu L."/>
            <person name="Ma J."/>
        </authorList>
    </citation>
    <scope>NUCLEOTIDE SEQUENCE [LARGE SCALE GENOMIC DNA]</scope>
    <source>
        <strain evidence="4">Q85</strain>
    </source>
</reference>
<protein>
    <submittedName>
        <fullName evidence="3">Type II toxin-antitoxin system VapC family toxin</fullName>
    </submittedName>
</protein>
<dbReference type="Gene3D" id="3.40.50.1010">
    <property type="entry name" value="5'-nuclease"/>
    <property type="match status" value="1"/>
</dbReference>
<dbReference type="InterPro" id="IPR044153">
    <property type="entry name" value="PIN_Pae0151-like"/>
</dbReference>
<sequence length="144" mass="15967">MTVVDASLATKLLIEEPDSDLAHDWFRAERGAIIAPDLIAIEVAQAVVRRVNERLAPAEFGRAAMRGWTELLSGRAIEPVRMGPENVERASAIAMHLGHPVKDCLYLALAIDRRCRLITCDRKFVERAHAIYPDIALLADVTRA</sequence>
<dbReference type="InterPro" id="IPR002716">
    <property type="entry name" value="PIN_dom"/>
</dbReference>
<gene>
    <name evidence="3" type="ORF">ACFSC3_07800</name>
</gene>
<accession>A0ABW4NBF3</accession>